<name>A0ABV1H1W0_9FIRM</name>
<dbReference type="Gene3D" id="2.30.30.290">
    <property type="entry name" value="YopX-like domains"/>
    <property type="match status" value="1"/>
</dbReference>
<organism evidence="2 3">
    <name type="scientific">Lachnospira intestinalis</name>
    <dbReference type="NCBI Taxonomy" id="3133158"/>
    <lineage>
        <taxon>Bacteria</taxon>
        <taxon>Bacillati</taxon>
        <taxon>Bacillota</taxon>
        <taxon>Clostridia</taxon>
        <taxon>Lachnospirales</taxon>
        <taxon>Lachnospiraceae</taxon>
        <taxon>Lachnospira</taxon>
    </lineage>
</organism>
<accession>A0ABV1H1W0</accession>
<proteinExistence type="predicted"/>
<dbReference type="Proteomes" id="UP001546774">
    <property type="component" value="Unassembled WGS sequence"/>
</dbReference>
<dbReference type="SUPFAM" id="SSF159006">
    <property type="entry name" value="YopX-like"/>
    <property type="match status" value="1"/>
</dbReference>
<dbReference type="InterPro" id="IPR019096">
    <property type="entry name" value="YopX_protein"/>
</dbReference>
<dbReference type="Pfam" id="PF09643">
    <property type="entry name" value="YopX"/>
    <property type="match status" value="1"/>
</dbReference>
<comment type="caution">
    <text evidence="2">The sequence shown here is derived from an EMBL/GenBank/DDBJ whole genome shotgun (WGS) entry which is preliminary data.</text>
</comment>
<keyword evidence="3" id="KW-1185">Reference proteome</keyword>
<feature type="domain" description="YopX protein" evidence="1">
    <location>
        <begin position="45"/>
        <end position="132"/>
    </location>
</feature>
<dbReference type="EMBL" id="JBBMFS010000001">
    <property type="protein sequence ID" value="MEQ2553681.1"/>
    <property type="molecule type" value="Genomic_DNA"/>
</dbReference>
<gene>
    <name evidence="2" type="ORF">WMO37_01445</name>
</gene>
<dbReference type="InterPro" id="IPR023385">
    <property type="entry name" value="YopX-like_C"/>
</dbReference>
<dbReference type="NCBIfam" id="TIGR01671">
    <property type="entry name" value="phage_TIGR01671"/>
    <property type="match status" value="1"/>
</dbReference>
<sequence length="135" mass="15829">MEDRYLFKTKRKDTNEWAIGNLIHTFTGMPYIVTEYDHILNFITIDEVDERTVCQCTGLKDKNGNMMYENDIVKRTDKPKAGEPTIGIIEYDIANTAFLIRWIDNPNYSPTFPWKEKIEVIGNIFDNKDLLESEK</sequence>
<evidence type="ECO:0000313" key="3">
    <source>
        <dbReference type="Proteomes" id="UP001546774"/>
    </source>
</evidence>
<evidence type="ECO:0000259" key="1">
    <source>
        <dbReference type="Pfam" id="PF09643"/>
    </source>
</evidence>
<evidence type="ECO:0000313" key="2">
    <source>
        <dbReference type="EMBL" id="MEQ2553681.1"/>
    </source>
</evidence>
<reference evidence="2" key="1">
    <citation type="submission" date="2024-03" db="EMBL/GenBank/DDBJ databases">
        <title>Human intestinal bacterial collection.</title>
        <authorList>
            <person name="Pauvert C."/>
            <person name="Hitch T.C.A."/>
            <person name="Clavel T."/>
        </authorList>
    </citation>
    <scope>NUCLEOTIDE SEQUENCE [LARGE SCALE GENOMIC DNA]</scope>
    <source>
        <strain evidence="2">CLA-AA-H89B</strain>
    </source>
</reference>
<dbReference type="InterPro" id="IPR010024">
    <property type="entry name" value="CHP16711"/>
</dbReference>
<protein>
    <submittedName>
        <fullName evidence="2">YopX family protein</fullName>
    </submittedName>
</protein>